<protein>
    <recommendedName>
        <fullName evidence="4">Fucose isomerase</fullName>
    </recommendedName>
</protein>
<gene>
    <name evidence="3" type="ORF">ENP55_05830</name>
</gene>
<dbReference type="PANTHER" id="PTHR36120">
    <property type="entry name" value="FUCOSE ISOMERASE"/>
    <property type="match status" value="1"/>
</dbReference>
<comment type="caution">
    <text evidence="3">The sequence shown here is derived from an EMBL/GenBank/DDBJ whole genome shotgun (WGS) entry which is preliminary data.</text>
</comment>
<dbReference type="GO" id="GO:0005996">
    <property type="term" value="P:monosaccharide metabolic process"/>
    <property type="evidence" value="ECO:0007669"/>
    <property type="project" value="InterPro"/>
</dbReference>
<reference evidence="3" key="1">
    <citation type="journal article" date="2020" name="mSystems">
        <title>Genome- and Community-Level Interaction Insights into Carbon Utilization and Element Cycling Functions of Hydrothermarchaeota in Hydrothermal Sediment.</title>
        <authorList>
            <person name="Zhou Z."/>
            <person name="Liu Y."/>
            <person name="Xu W."/>
            <person name="Pan J."/>
            <person name="Luo Z.H."/>
            <person name="Li M."/>
        </authorList>
    </citation>
    <scope>NUCLEOTIDE SEQUENCE [LARGE SCALE GENOMIC DNA]</scope>
    <source>
        <strain evidence="3">SpSt-23</strain>
    </source>
</reference>
<evidence type="ECO:0000313" key="3">
    <source>
        <dbReference type="EMBL" id="HEF87784.1"/>
    </source>
</evidence>
<accession>A0A7C2FYQ9</accession>
<dbReference type="PANTHER" id="PTHR36120:SF2">
    <property type="entry name" value="FUCOSE ISOMERASE"/>
    <property type="match status" value="1"/>
</dbReference>
<evidence type="ECO:0008006" key="4">
    <source>
        <dbReference type="Google" id="ProtNLM"/>
    </source>
</evidence>
<evidence type="ECO:0000256" key="2">
    <source>
        <dbReference type="ARBA" id="ARBA00023277"/>
    </source>
</evidence>
<dbReference type="AlphaFoldDB" id="A0A7C2FYQ9"/>
<name>A0A7C2FYQ9_9CREN</name>
<keyword evidence="2" id="KW-0119">Carbohydrate metabolism</keyword>
<dbReference type="InterPro" id="IPR009015">
    <property type="entry name" value="Fucose_isomerase_N/cen_sf"/>
</dbReference>
<dbReference type="GO" id="GO:0016861">
    <property type="term" value="F:intramolecular oxidoreductase activity, interconverting aldoses and ketoses"/>
    <property type="evidence" value="ECO:0007669"/>
    <property type="project" value="InterPro"/>
</dbReference>
<proteinExistence type="predicted"/>
<evidence type="ECO:0000256" key="1">
    <source>
        <dbReference type="ARBA" id="ARBA00023235"/>
    </source>
</evidence>
<organism evidence="3">
    <name type="scientific">Thermosphaera aggregans</name>
    <dbReference type="NCBI Taxonomy" id="54254"/>
    <lineage>
        <taxon>Archaea</taxon>
        <taxon>Thermoproteota</taxon>
        <taxon>Thermoprotei</taxon>
        <taxon>Desulfurococcales</taxon>
        <taxon>Desulfurococcaceae</taxon>
        <taxon>Thermosphaera</taxon>
    </lineage>
</organism>
<dbReference type="GO" id="GO:0005737">
    <property type="term" value="C:cytoplasm"/>
    <property type="evidence" value="ECO:0007669"/>
    <property type="project" value="InterPro"/>
</dbReference>
<keyword evidence="1" id="KW-0413">Isomerase</keyword>
<dbReference type="SUPFAM" id="SSF53743">
    <property type="entry name" value="FucI/AraA N-terminal and middle domains"/>
    <property type="match status" value="1"/>
</dbReference>
<dbReference type="EMBL" id="DSJT01000033">
    <property type="protein sequence ID" value="HEF87784.1"/>
    <property type="molecule type" value="Genomic_DNA"/>
</dbReference>
<sequence>MKSLCVSIASSPIGMSYARLVEEKIRGVLNNFNANLTYDGIAYSSTAENIDECRVRVVFVATGGTERITALLAEKSRFLVLLAHKYYNSLPATIEISSLLRKNGFPHVVKLVESFEKTTEILERILRIVSVVDRFKNARFGLIGGVSDWLVYSKLDPVLLREKLGSEIIEIPVEVLLKEYETVSHVEEFPSVLREAEEVLVSSHEVEKALKLYAAIGNVIKNYGLSGISIKCFDIIPLTGTTACLALSLLNSKGFPASCEGDLPLLVSIAMGEWVSGKPVFMGNPSFIENNEIVIAHCTSPLIGRYTLHTHFETGRGVGIRVEYPVGGKVTVYRVDSDLREIRIGVGTILKHDWSSSWCRTQVRIELSNPGRIIEEPIGNHYALLLGDYVSDLEMLGKILGLKVTYL</sequence>